<gene>
    <name evidence="2" type="ORF">EYB58_11865</name>
</gene>
<evidence type="ECO:0008006" key="4">
    <source>
        <dbReference type="Google" id="ProtNLM"/>
    </source>
</evidence>
<accession>A0ABX5RF88</accession>
<name>A0ABX5RF88_9BACT</name>
<dbReference type="EMBL" id="CP036313">
    <property type="protein sequence ID" value="QBH13560.1"/>
    <property type="molecule type" value="Genomic_DNA"/>
</dbReference>
<dbReference type="PROSITE" id="PS51257">
    <property type="entry name" value="PROKAR_LIPOPROTEIN"/>
    <property type="match status" value="1"/>
</dbReference>
<evidence type="ECO:0000256" key="1">
    <source>
        <dbReference type="SAM" id="SignalP"/>
    </source>
</evidence>
<sequence length="378" mass="41231">MTRFMSVLLIIVMVTIAGCAATNQAQHHAESQPQEVLGTMVIRINPTDLASLPEPPIDLMLHIRQMTGGHDVIYDIADGMAIWELFTEGPNDVGVCFQNFRLVLPPGNYFVAGLDVRAKSLSDKPFFLPTGGPSFTVPKGGCVYIGRINATYLRLPPGSLDQAKATTGKISAATGNPLRMIYLTKGALLATALFVDQPTEDECTPAGDYCKQLLAYAHHNVCTVQCVAALTGCASAHDKGQVYHLLPPNAESEYLKTVNVGILLEGSVTPTEISYSITLKVQKPLPKSAIAVLKFENPDPRADPVEVVYEPKPDQKEIFVISPSVACIVNGRYYRVVVTLFGDRERRDILGTHEQMVAFFVSSKILRMLSVPECRPTE</sequence>
<keyword evidence="3" id="KW-1185">Reference proteome</keyword>
<feature type="signal peptide" evidence="1">
    <location>
        <begin position="1"/>
        <end position="20"/>
    </location>
</feature>
<keyword evidence="1" id="KW-0732">Signal</keyword>
<protein>
    <recommendedName>
        <fullName evidence="4">DUF4382 domain-containing protein</fullName>
    </recommendedName>
</protein>
<proteinExistence type="predicted"/>
<reference evidence="2 3" key="1">
    <citation type="submission" date="2019-02" db="EMBL/GenBank/DDBJ databases">
        <title>Complete genome sequence of Desulfobacter hydrogenophilus AcRS1.</title>
        <authorList>
            <person name="Marietou A."/>
            <person name="Lund M.B."/>
            <person name="Marshall I.P.G."/>
            <person name="Schreiber L."/>
            <person name="Jorgensen B."/>
        </authorList>
    </citation>
    <scope>NUCLEOTIDE SEQUENCE [LARGE SCALE GENOMIC DNA]</scope>
    <source>
        <strain evidence="2 3">AcRS1</strain>
    </source>
</reference>
<organism evidence="2 3">
    <name type="scientific">Desulfobacter hydrogenophilus</name>
    <dbReference type="NCBI Taxonomy" id="2291"/>
    <lineage>
        <taxon>Bacteria</taxon>
        <taxon>Pseudomonadati</taxon>
        <taxon>Thermodesulfobacteriota</taxon>
        <taxon>Desulfobacteria</taxon>
        <taxon>Desulfobacterales</taxon>
        <taxon>Desulfobacteraceae</taxon>
        <taxon>Desulfobacter</taxon>
    </lineage>
</organism>
<feature type="chain" id="PRO_5045736933" description="DUF4382 domain-containing protein" evidence="1">
    <location>
        <begin position="21"/>
        <end position="378"/>
    </location>
</feature>
<evidence type="ECO:0000313" key="3">
    <source>
        <dbReference type="Proteomes" id="UP000293902"/>
    </source>
</evidence>
<evidence type="ECO:0000313" key="2">
    <source>
        <dbReference type="EMBL" id="QBH13560.1"/>
    </source>
</evidence>
<dbReference type="Proteomes" id="UP000293902">
    <property type="component" value="Chromosome"/>
</dbReference>
<dbReference type="RefSeq" id="WP_131072053.1">
    <property type="nucleotide sequence ID" value="NZ_CP036313.1"/>
</dbReference>